<sequence>MQGRDAMKTSLYLIASVMLVSSLGCSMCSHPFDYNYAAFDEAQMSGQRAGSAFAPYSSSSHTVVSEPVPAEPAGEGEMLEEEVMYYDSANP</sequence>
<dbReference type="AlphaFoldDB" id="A0A2S8G2C9"/>
<evidence type="ECO:0000313" key="1">
    <source>
        <dbReference type="EMBL" id="PQO38460.1"/>
    </source>
</evidence>
<name>A0A2S8G2C9_9BACT</name>
<gene>
    <name evidence="1" type="ORF">C5Y98_10410</name>
</gene>
<dbReference type="Proteomes" id="UP000239388">
    <property type="component" value="Unassembled WGS sequence"/>
</dbReference>
<evidence type="ECO:0000313" key="2">
    <source>
        <dbReference type="Proteomes" id="UP000239388"/>
    </source>
</evidence>
<comment type="caution">
    <text evidence="1">The sequence shown here is derived from an EMBL/GenBank/DDBJ whole genome shotgun (WGS) entry which is preliminary data.</text>
</comment>
<dbReference type="EMBL" id="PUIB01000011">
    <property type="protein sequence ID" value="PQO38460.1"/>
    <property type="molecule type" value="Genomic_DNA"/>
</dbReference>
<dbReference type="PROSITE" id="PS51257">
    <property type="entry name" value="PROKAR_LIPOPROTEIN"/>
    <property type="match status" value="1"/>
</dbReference>
<proteinExistence type="predicted"/>
<accession>A0A2S8G2C9</accession>
<reference evidence="1 2" key="1">
    <citation type="submission" date="2018-02" db="EMBL/GenBank/DDBJ databases">
        <title>Comparative genomes isolates from brazilian mangrove.</title>
        <authorList>
            <person name="Araujo J.E."/>
            <person name="Taketani R.G."/>
            <person name="Silva M.C.P."/>
            <person name="Loureco M.V."/>
            <person name="Andreote F.D."/>
        </authorList>
    </citation>
    <scope>NUCLEOTIDE SEQUENCE [LARGE SCALE GENOMIC DNA]</scope>
    <source>
        <strain evidence="1 2">NAP PRIS-MGV</strain>
    </source>
</reference>
<organism evidence="1 2">
    <name type="scientific">Blastopirellula marina</name>
    <dbReference type="NCBI Taxonomy" id="124"/>
    <lineage>
        <taxon>Bacteria</taxon>
        <taxon>Pseudomonadati</taxon>
        <taxon>Planctomycetota</taxon>
        <taxon>Planctomycetia</taxon>
        <taxon>Pirellulales</taxon>
        <taxon>Pirellulaceae</taxon>
        <taxon>Blastopirellula</taxon>
    </lineage>
</organism>
<protein>
    <submittedName>
        <fullName evidence="1">Uncharacterized protein</fullName>
    </submittedName>
</protein>